<dbReference type="EMBL" id="CP025746">
    <property type="protein sequence ID" value="QAA33622.1"/>
    <property type="molecule type" value="Genomic_DNA"/>
</dbReference>
<sequence>MKKIGVERGAAMIAGYLMSKGFSVEILSDDLESSAADLDRFDAILTAGHNTDLMGISDTSTKVPIINISGLTQDEIRNTIKQRTYTS</sequence>
<dbReference type="OrthoDB" id="1708042at2"/>
<keyword evidence="2" id="KW-1185">Reference proteome</keyword>
<dbReference type="Pfam" id="PF03698">
    <property type="entry name" value="UPF0180"/>
    <property type="match status" value="1"/>
</dbReference>
<evidence type="ECO:0000313" key="1">
    <source>
        <dbReference type="EMBL" id="QAA33622.1"/>
    </source>
</evidence>
<dbReference type="Proteomes" id="UP000286268">
    <property type="component" value="Chromosome"/>
</dbReference>
<reference evidence="1 2" key="1">
    <citation type="submission" date="2018-01" db="EMBL/GenBank/DDBJ databases">
        <title>Genome Sequencing and Assembly of Anaerobacter polyendosporus strain CT4.</title>
        <authorList>
            <person name="Tachaapaikoon C."/>
            <person name="Sutheeworapong S."/>
            <person name="Jenjaroenpun P."/>
            <person name="Wongsurawat T."/>
            <person name="Nookeaw I."/>
            <person name="Cheawchanlertfa P."/>
            <person name="Kosugi A."/>
            <person name="Cheevadhanarak S."/>
            <person name="Ratanakhanokchai K."/>
        </authorList>
    </citation>
    <scope>NUCLEOTIDE SEQUENCE [LARGE SCALE GENOMIC DNA]</scope>
    <source>
        <strain evidence="1 2">CT4</strain>
    </source>
</reference>
<dbReference type="RefSeq" id="WP_128214349.1">
    <property type="nucleotide sequence ID" value="NZ_CP025746.1"/>
</dbReference>
<gene>
    <name evidence="1" type="ORF">C1I91_19365</name>
</gene>
<evidence type="ECO:0008006" key="3">
    <source>
        <dbReference type="Google" id="ProtNLM"/>
    </source>
</evidence>
<dbReference type="InterPro" id="IPR005370">
    <property type="entry name" value="UPF0180"/>
</dbReference>
<accession>A0A3R5X3J7</accession>
<protein>
    <recommendedName>
        <fullName evidence="3">YkuS family protein</fullName>
    </recommendedName>
</protein>
<name>A0A3R5X3J7_9CLOT</name>
<evidence type="ECO:0000313" key="2">
    <source>
        <dbReference type="Proteomes" id="UP000286268"/>
    </source>
</evidence>
<proteinExistence type="predicted"/>
<organism evidence="1 2">
    <name type="scientific">Clostridium manihotivorum</name>
    <dbReference type="NCBI Taxonomy" id="2320868"/>
    <lineage>
        <taxon>Bacteria</taxon>
        <taxon>Bacillati</taxon>
        <taxon>Bacillota</taxon>
        <taxon>Clostridia</taxon>
        <taxon>Eubacteriales</taxon>
        <taxon>Clostridiaceae</taxon>
        <taxon>Clostridium</taxon>
    </lineage>
</organism>
<dbReference type="KEGG" id="cmah:C1I91_19365"/>
<dbReference type="AlphaFoldDB" id="A0A3R5X3J7"/>